<dbReference type="PANTHER" id="PTHR37023">
    <property type="entry name" value="TRANSPOSASE"/>
    <property type="match status" value="1"/>
</dbReference>
<dbReference type="Pfam" id="PF14319">
    <property type="entry name" value="Zn_Tnp_IS91"/>
    <property type="match status" value="1"/>
</dbReference>
<dbReference type="GO" id="GO:0006313">
    <property type="term" value="P:DNA transposition"/>
    <property type="evidence" value="ECO:0007669"/>
    <property type="project" value="InterPro"/>
</dbReference>
<name>A0A0M6YDU1_9HYPH</name>
<dbReference type="EMBL" id="CXST01000010">
    <property type="protein sequence ID" value="CTQ47609.1"/>
    <property type="molecule type" value="Genomic_DNA"/>
</dbReference>
<dbReference type="InterPro" id="IPR054832">
    <property type="entry name" value="transpos_IS91"/>
</dbReference>
<dbReference type="InterPro" id="IPR026889">
    <property type="entry name" value="Zn_Tnp"/>
</dbReference>
<accession>A0A0M6YDU1</accession>
<evidence type="ECO:0000313" key="4">
    <source>
        <dbReference type="Proteomes" id="UP000048926"/>
    </source>
</evidence>
<feature type="domain" description="Transposase zinc-binding" evidence="2">
    <location>
        <begin position="11"/>
        <end position="102"/>
    </location>
</feature>
<feature type="domain" description="Transposase IS801/IS1294" evidence="1">
    <location>
        <begin position="144"/>
        <end position="330"/>
    </location>
</feature>
<evidence type="ECO:0000259" key="2">
    <source>
        <dbReference type="Pfam" id="PF14319"/>
    </source>
</evidence>
<evidence type="ECO:0000313" key="3">
    <source>
        <dbReference type="EMBL" id="CTQ47609.1"/>
    </source>
</evidence>
<gene>
    <name evidence="3" type="ORF">LAL4801_06071</name>
</gene>
<dbReference type="PANTHER" id="PTHR37023:SF1">
    <property type="entry name" value="ISSOD25 TRANSPOSASE TNPA_ISSOD25"/>
    <property type="match status" value="1"/>
</dbReference>
<dbReference type="Proteomes" id="UP000048926">
    <property type="component" value="Unassembled WGS sequence"/>
</dbReference>
<dbReference type="AlphaFoldDB" id="A0A0M6YDU1"/>
<dbReference type="GO" id="GO:0003677">
    <property type="term" value="F:DNA binding"/>
    <property type="evidence" value="ECO:0007669"/>
    <property type="project" value="InterPro"/>
</dbReference>
<dbReference type="InterPro" id="IPR007069">
    <property type="entry name" value="Transposase_32"/>
</dbReference>
<dbReference type="NCBIfam" id="NF033538">
    <property type="entry name" value="transpos_IS91"/>
    <property type="match status" value="1"/>
</dbReference>
<dbReference type="RefSeq" id="WP_055661623.1">
    <property type="nucleotide sequence ID" value="NZ_CXST01000010.1"/>
</dbReference>
<dbReference type="OrthoDB" id="6979325at2"/>
<protein>
    <submittedName>
        <fullName evidence="3">Putative transposase</fullName>
    </submittedName>
</protein>
<proteinExistence type="predicted"/>
<dbReference type="Pfam" id="PF04986">
    <property type="entry name" value="Y2_Tnp"/>
    <property type="match status" value="1"/>
</dbReference>
<evidence type="ECO:0000259" key="1">
    <source>
        <dbReference type="Pfam" id="PF04986"/>
    </source>
</evidence>
<reference evidence="4" key="1">
    <citation type="submission" date="2015-07" db="EMBL/GenBank/DDBJ databases">
        <authorList>
            <person name="Rodrigo-Torres Lidia"/>
            <person name="Arahal R.David."/>
        </authorList>
    </citation>
    <scope>NUCLEOTIDE SEQUENCE [LARGE SCALE GENOMIC DNA]</scope>
    <source>
        <strain evidence="4">CECT 4801</strain>
    </source>
</reference>
<sequence length="397" mass="44539">MSRQKLEIADIFRAHGPAWRRANAGHVSLNQLKVMSAIESCRTEALGGHVAACAKCGHQHIAYNSCKNRHCPKCQGPAARDWMAARAEDLLPVEYFHVVFTLPAEIARIAYWNKKTVYDLLFRASAETLTTIAADPRHLGARIGMTSVLHTWGSALTHHPHVHIIVPGGGLSPDGTQWISCRPGFFLPVRILSQLFRRLFLQGLMALHRARDLVFFGDLAGLAEDDVFTAWLAPLRRAEWVVYAKPPFGGPKAVLAYLSRYTHRVAISNRRLISADAQTVTFRWKDYRLKRRNCQKVMRLATGEFIRRFLIHVLPDGFHRIRHYGLLASAGRKTNVAKIRALLGAETVKQDQPSGAEIVPLTLREPCPDCGGPMRIVEIFQRGHKPRSRAPPRQEAA</sequence>
<dbReference type="GO" id="GO:0004803">
    <property type="term" value="F:transposase activity"/>
    <property type="evidence" value="ECO:0007669"/>
    <property type="project" value="InterPro"/>
</dbReference>
<organism evidence="3 4">
    <name type="scientific">Roseibium aggregatum</name>
    <dbReference type="NCBI Taxonomy" id="187304"/>
    <lineage>
        <taxon>Bacteria</taxon>
        <taxon>Pseudomonadati</taxon>
        <taxon>Pseudomonadota</taxon>
        <taxon>Alphaproteobacteria</taxon>
        <taxon>Hyphomicrobiales</taxon>
        <taxon>Stappiaceae</taxon>
        <taxon>Roseibium</taxon>
    </lineage>
</organism>
<keyword evidence="4" id="KW-1185">Reference proteome</keyword>